<dbReference type="InterPro" id="IPR015943">
    <property type="entry name" value="WD40/YVTN_repeat-like_dom_sf"/>
</dbReference>
<dbReference type="AlphaFoldDB" id="A0A4U6UMF5"/>
<dbReference type="Pfam" id="PF12660">
    <property type="entry name" value="zf-TFIIIC"/>
    <property type="match status" value="1"/>
</dbReference>
<dbReference type="GO" id="GO:0000127">
    <property type="term" value="C:transcription factor TFIIIC complex"/>
    <property type="evidence" value="ECO:0007669"/>
    <property type="project" value="InterPro"/>
</dbReference>
<dbReference type="InterPro" id="IPR036322">
    <property type="entry name" value="WD40_repeat_dom_sf"/>
</dbReference>
<dbReference type="GO" id="GO:0004402">
    <property type="term" value="F:histone acetyltransferase activity"/>
    <property type="evidence" value="ECO:0007669"/>
    <property type="project" value="InterPro"/>
</dbReference>
<dbReference type="FunFam" id="2.130.10.10:FF:001618">
    <property type="entry name" value="Transducin/WD40 repeat-like superfamily protein"/>
    <property type="match status" value="1"/>
</dbReference>
<dbReference type="Pfam" id="PF00400">
    <property type="entry name" value="WD40"/>
    <property type="match status" value="2"/>
</dbReference>
<evidence type="ECO:0000313" key="4">
    <source>
        <dbReference type="Proteomes" id="UP000298652"/>
    </source>
</evidence>
<accession>A0A4U6UMF5</accession>
<evidence type="ECO:0000259" key="2">
    <source>
        <dbReference type="Pfam" id="PF12660"/>
    </source>
</evidence>
<gene>
    <name evidence="3" type="ORF">SEVIR_5G000400v2</name>
</gene>
<dbReference type="InterPro" id="IPR024764">
    <property type="entry name" value="TFIIIC_Znf"/>
</dbReference>
<dbReference type="PANTHER" id="PTHR15496">
    <property type="entry name" value="GENERAL TRANSCRIPTION FACTOR 3C POLYPEPTIDE 4 FAMILY"/>
    <property type="match status" value="1"/>
</dbReference>
<dbReference type="GO" id="GO:0006384">
    <property type="term" value="P:transcription initiation at RNA polymerase III promoter"/>
    <property type="evidence" value="ECO:0007669"/>
    <property type="project" value="InterPro"/>
</dbReference>
<dbReference type="OMA" id="RIPMHAM"/>
<dbReference type="PANTHER" id="PTHR15496:SF2">
    <property type="entry name" value="GENERAL TRANSCRIPTION FACTOR 3C POLYPEPTIDE 4"/>
    <property type="match status" value="1"/>
</dbReference>
<proteinExistence type="predicted"/>
<keyword evidence="1" id="KW-0853">WD repeat</keyword>
<dbReference type="InterPro" id="IPR001680">
    <property type="entry name" value="WD40_rpt"/>
</dbReference>
<dbReference type="Gene3D" id="2.130.10.10">
    <property type="entry name" value="YVTN repeat-like/Quinoprotein amine dehydrogenase"/>
    <property type="match status" value="1"/>
</dbReference>
<dbReference type="SMART" id="SM00320">
    <property type="entry name" value="WD40"/>
    <property type="match status" value="4"/>
</dbReference>
<dbReference type="Proteomes" id="UP000298652">
    <property type="component" value="Chromosome 5"/>
</dbReference>
<dbReference type="PROSITE" id="PS50082">
    <property type="entry name" value="WD_REPEATS_2"/>
    <property type="match status" value="1"/>
</dbReference>
<feature type="domain" description="Transcription factor IIIC putative zinc-finger" evidence="2">
    <location>
        <begin position="835"/>
        <end position="928"/>
    </location>
</feature>
<dbReference type="Gramene" id="TKW11867">
    <property type="protein sequence ID" value="TKW11867"/>
    <property type="gene ID" value="SEVIR_5G000400v2"/>
</dbReference>
<sequence>MAPHYQAATLIASPSYPNAIAWSSDNLVAVATLCSHSCHTLMFRGEARFETTLNPAVLEGPRGLVGLRRSDPFPIGVVNREDLFEPCLVPTCLARDTEPFARSISWSQQGFAPNYGCLLAVCTVDGRVKLYRSPIWEFRDEWVEVADISQLLFNYYKVINFEEDNGPHLISPKNTNTEETEVLGSTCELQDPLCRRGPGQRKRKPPRETITIFETTRWSKESSSSYYLGYQMWIWKHCLPIHLCMSQIFPQNLFLVNFPPFPTSLSFWVELDDLDASKDADFSLKPCSKSKKKSSKKTAKRGHEFVAVNRQGSTGNVKASLLSNGENKSLPLITAKQYARHDAHLSSVVVAWSPLVSSSDRTSCLSRHWCILAAGSKSGNVSFWKLYKPEYYTIDAGVVTSDPILIGVLQAHKSWVSAITWEVSSAGSSKSSLLLATGCSDGSVKIWLANIEGLNQCTNAEEVPFALVAEVTTDLSAPVSSISLAVPIRSQYEVNLAIGRVSRIPMHAMHDQVVTGLSWGMDGYCLYSCSQDNSARCWIYHENHLEEIPVHTNFPEPKESTDLSEVSNRCFGLTLAPGEQMIAVVRGLDLNLLDQMYQARTQKAVVEFIWIGGQFVGIPLDRRIDVSNPQSAILSSSNLWWGSNILWSLKKYENVEKSIVLWDVVTALQGFKKYAPAFLETLMDIWISTLFSDDPQCVSINAPSYSRHDILPSVSLRKLQLLNIICRKVMLSDHAQDGPGAENGNDTVTDFWNTLLIRSERELRERLVGFTFAAVLKRTAYLLKGTSTENSWFPVSVAQMDSWVSMNDEVHNQLSYLRSRIKDLGNGIDSACEYSVEETCLYCSAPVPFESTDVAICRERHTLTRCRASMLLCSVLQPAWHCVCCGGMVDKLLPESFFTMQASPLDANNDEGSLNLSGAAVPLCPFCGILLQRQMPNFLLSTSPV</sequence>
<evidence type="ECO:0000313" key="3">
    <source>
        <dbReference type="EMBL" id="TKW11867.1"/>
    </source>
</evidence>
<dbReference type="EMBL" id="CM016556">
    <property type="protein sequence ID" value="TKW11867.1"/>
    <property type="molecule type" value="Genomic_DNA"/>
</dbReference>
<feature type="repeat" description="WD" evidence="1">
    <location>
        <begin position="409"/>
        <end position="447"/>
    </location>
</feature>
<keyword evidence="4" id="KW-1185">Reference proteome</keyword>
<reference evidence="3" key="1">
    <citation type="submission" date="2019-03" db="EMBL/GenBank/DDBJ databases">
        <title>WGS assembly of Setaria viridis.</title>
        <authorList>
            <person name="Huang P."/>
            <person name="Jenkins J."/>
            <person name="Grimwood J."/>
            <person name="Barry K."/>
            <person name="Healey A."/>
            <person name="Mamidi S."/>
            <person name="Sreedasyam A."/>
            <person name="Shu S."/>
            <person name="Feldman M."/>
            <person name="Wu J."/>
            <person name="Yu Y."/>
            <person name="Chen C."/>
            <person name="Johnson J."/>
            <person name="Rokhsar D."/>
            <person name="Baxter I."/>
            <person name="Schmutz J."/>
            <person name="Brutnell T."/>
            <person name="Kellogg E."/>
        </authorList>
    </citation>
    <scope>NUCLEOTIDE SEQUENCE [LARGE SCALE GENOMIC DNA]</scope>
</reference>
<organism evidence="3 4">
    <name type="scientific">Setaria viridis</name>
    <name type="common">Green bristlegrass</name>
    <name type="synonym">Setaria italica subsp. viridis</name>
    <dbReference type="NCBI Taxonomy" id="4556"/>
    <lineage>
        <taxon>Eukaryota</taxon>
        <taxon>Viridiplantae</taxon>
        <taxon>Streptophyta</taxon>
        <taxon>Embryophyta</taxon>
        <taxon>Tracheophyta</taxon>
        <taxon>Spermatophyta</taxon>
        <taxon>Magnoliopsida</taxon>
        <taxon>Liliopsida</taxon>
        <taxon>Poales</taxon>
        <taxon>Poaceae</taxon>
        <taxon>PACMAD clade</taxon>
        <taxon>Panicoideae</taxon>
        <taxon>Panicodae</taxon>
        <taxon>Paniceae</taxon>
        <taxon>Cenchrinae</taxon>
        <taxon>Setaria</taxon>
    </lineage>
</organism>
<name>A0A4U6UMF5_SETVI</name>
<protein>
    <recommendedName>
        <fullName evidence="2">Transcription factor IIIC putative zinc-finger domain-containing protein</fullName>
    </recommendedName>
</protein>
<evidence type="ECO:0000256" key="1">
    <source>
        <dbReference type="PROSITE-ProRule" id="PRU00221"/>
    </source>
</evidence>
<dbReference type="InterPro" id="IPR044230">
    <property type="entry name" value="GTF3C4"/>
</dbReference>
<dbReference type="SUPFAM" id="SSF50978">
    <property type="entry name" value="WD40 repeat-like"/>
    <property type="match status" value="1"/>
</dbReference>